<sequence length="126" mass="13149">MTGSAETAPASLDFWAHTGVIDEVARGTNLGATGWADNTSYNFALSYTASLIEVAVNGTTELSYSIADNGGVAFTPGAFGLYNYSQDYVRYAGITEEAATVRLPTSLPLLLGGLGGFAVARWRKAG</sequence>
<dbReference type="InterPro" id="IPR013320">
    <property type="entry name" value="ConA-like_dom_sf"/>
</dbReference>
<dbReference type="RefSeq" id="WP_170134507.1">
    <property type="nucleotide sequence ID" value="NZ_LIQE01000001.1"/>
</dbReference>
<proteinExistence type="predicted"/>
<evidence type="ECO:0000313" key="1">
    <source>
        <dbReference type="EMBL" id="RAK22859.1"/>
    </source>
</evidence>
<accession>A0A327YY74</accession>
<dbReference type="Gene3D" id="2.60.120.200">
    <property type="match status" value="1"/>
</dbReference>
<gene>
    <name evidence="1" type="ORF">ATI53_100236</name>
</gene>
<keyword evidence="2" id="KW-1185">Reference proteome</keyword>
<organism evidence="1 2">
    <name type="scientific">Salipiger aestuarii</name>
    <dbReference type="NCBI Taxonomy" id="568098"/>
    <lineage>
        <taxon>Bacteria</taxon>
        <taxon>Pseudomonadati</taxon>
        <taxon>Pseudomonadota</taxon>
        <taxon>Alphaproteobacteria</taxon>
        <taxon>Rhodobacterales</taxon>
        <taxon>Roseobacteraceae</taxon>
        <taxon>Salipiger</taxon>
    </lineage>
</organism>
<dbReference type="Proteomes" id="UP000249165">
    <property type="component" value="Unassembled WGS sequence"/>
</dbReference>
<dbReference type="EMBL" id="QLMG01000002">
    <property type="protein sequence ID" value="RAK22859.1"/>
    <property type="molecule type" value="Genomic_DNA"/>
</dbReference>
<name>A0A327YY74_9RHOB</name>
<dbReference type="SUPFAM" id="SSF49899">
    <property type="entry name" value="Concanavalin A-like lectins/glucanases"/>
    <property type="match status" value="1"/>
</dbReference>
<comment type="caution">
    <text evidence="1">The sequence shown here is derived from an EMBL/GenBank/DDBJ whole genome shotgun (WGS) entry which is preliminary data.</text>
</comment>
<reference evidence="1 2" key="1">
    <citation type="submission" date="2018-06" db="EMBL/GenBank/DDBJ databases">
        <title>Genomic Encyclopedia of Archaeal and Bacterial Type Strains, Phase II (KMG-II): from individual species to whole genera.</title>
        <authorList>
            <person name="Goeker M."/>
        </authorList>
    </citation>
    <scope>NUCLEOTIDE SEQUENCE [LARGE SCALE GENOMIC DNA]</scope>
    <source>
        <strain evidence="1 2">DSM 22011</strain>
    </source>
</reference>
<evidence type="ECO:0000313" key="2">
    <source>
        <dbReference type="Proteomes" id="UP000249165"/>
    </source>
</evidence>
<dbReference type="AlphaFoldDB" id="A0A327YY74"/>
<protein>
    <submittedName>
        <fullName evidence="1">Putative secreted protein</fullName>
    </submittedName>
</protein>